<keyword evidence="1" id="KW-0472">Membrane</keyword>
<proteinExistence type="predicted"/>
<accession>X1UNA3</accession>
<evidence type="ECO:0000313" key="2">
    <source>
        <dbReference type="EMBL" id="GAJ01381.1"/>
    </source>
</evidence>
<comment type="caution">
    <text evidence="2">The sequence shown here is derived from an EMBL/GenBank/DDBJ whole genome shotgun (WGS) entry which is preliminary data.</text>
</comment>
<keyword evidence="1" id="KW-0812">Transmembrane</keyword>
<protein>
    <submittedName>
        <fullName evidence="2">Uncharacterized protein</fullName>
    </submittedName>
</protein>
<gene>
    <name evidence="2" type="ORF">S12H4_31943</name>
</gene>
<dbReference type="AlphaFoldDB" id="X1UNA3"/>
<evidence type="ECO:0000256" key="1">
    <source>
        <dbReference type="SAM" id="Phobius"/>
    </source>
</evidence>
<feature type="transmembrane region" description="Helical" evidence="1">
    <location>
        <begin position="55"/>
        <end position="75"/>
    </location>
</feature>
<organism evidence="2">
    <name type="scientific">marine sediment metagenome</name>
    <dbReference type="NCBI Taxonomy" id="412755"/>
    <lineage>
        <taxon>unclassified sequences</taxon>
        <taxon>metagenomes</taxon>
        <taxon>ecological metagenomes</taxon>
    </lineage>
</organism>
<reference evidence="2" key="1">
    <citation type="journal article" date="2014" name="Front. Microbiol.">
        <title>High frequency of phylogenetically diverse reductive dehalogenase-homologous genes in deep subseafloor sedimentary metagenomes.</title>
        <authorList>
            <person name="Kawai M."/>
            <person name="Futagami T."/>
            <person name="Toyoda A."/>
            <person name="Takaki Y."/>
            <person name="Nishi S."/>
            <person name="Hori S."/>
            <person name="Arai W."/>
            <person name="Tsubouchi T."/>
            <person name="Morono Y."/>
            <person name="Uchiyama I."/>
            <person name="Ito T."/>
            <person name="Fujiyama A."/>
            <person name="Inagaki F."/>
            <person name="Takami H."/>
        </authorList>
    </citation>
    <scope>NUCLEOTIDE SEQUENCE</scope>
    <source>
        <strain evidence="2">Expedition CK06-06</strain>
    </source>
</reference>
<keyword evidence="1" id="KW-1133">Transmembrane helix</keyword>
<dbReference type="EMBL" id="BARW01018689">
    <property type="protein sequence ID" value="GAJ01381.1"/>
    <property type="molecule type" value="Genomic_DNA"/>
</dbReference>
<name>X1UNA3_9ZZZZ</name>
<sequence length="77" mass="8593">MAHSSNDFFQRMCKEALEELTSGEKSWRDIETNTLFLACVGMVMGHLIHRITRPLWFFAGTVFCGLVGWGISALLGG</sequence>